<evidence type="ECO:0000313" key="3">
    <source>
        <dbReference type="Proteomes" id="UP000582643"/>
    </source>
</evidence>
<evidence type="ECO:0000256" key="1">
    <source>
        <dbReference type="SAM" id="MobiDB-lite"/>
    </source>
</evidence>
<evidence type="ECO:0000313" key="2">
    <source>
        <dbReference type="EMBL" id="MBB4980463.1"/>
    </source>
</evidence>
<organism evidence="2 3">
    <name type="scientific">Streptomyces nymphaeiformis</name>
    <dbReference type="NCBI Taxonomy" id="2663842"/>
    <lineage>
        <taxon>Bacteria</taxon>
        <taxon>Bacillati</taxon>
        <taxon>Actinomycetota</taxon>
        <taxon>Actinomycetes</taxon>
        <taxon>Kitasatosporales</taxon>
        <taxon>Streptomycetaceae</taxon>
        <taxon>Streptomyces</taxon>
    </lineage>
</organism>
<reference evidence="2 3" key="1">
    <citation type="submission" date="2020-08" db="EMBL/GenBank/DDBJ databases">
        <title>Genomic Encyclopedia of Type Strains, Phase III (KMG-III): the genomes of soil and plant-associated and newly described type strains.</title>
        <authorList>
            <person name="Whitman W."/>
        </authorList>
    </citation>
    <scope>NUCLEOTIDE SEQUENCE [LARGE SCALE GENOMIC DNA]</scope>
    <source>
        <strain evidence="2 3">SFB5A</strain>
    </source>
</reference>
<sequence>MDKPRETSSRVIAVLRGIAPAPALWGFLLLLALVFAGSYALGSAVGPIRPGTESSSTDGGGNGGGQGSTYGGEHGHQGAHP</sequence>
<dbReference type="Proteomes" id="UP000582643">
    <property type="component" value="Unassembled WGS sequence"/>
</dbReference>
<dbReference type="EMBL" id="JACHJY010000002">
    <property type="protein sequence ID" value="MBB4980463.1"/>
    <property type="molecule type" value="Genomic_DNA"/>
</dbReference>
<feature type="region of interest" description="Disordered" evidence="1">
    <location>
        <begin position="46"/>
        <end position="81"/>
    </location>
</feature>
<proteinExistence type="predicted"/>
<name>A0A7W7XAS4_9ACTN</name>
<accession>A0A7W7XAS4</accession>
<feature type="compositionally biased region" description="Gly residues" evidence="1">
    <location>
        <begin position="58"/>
        <end position="72"/>
    </location>
</feature>
<dbReference type="AlphaFoldDB" id="A0A7W7XAS4"/>
<evidence type="ECO:0008006" key="4">
    <source>
        <dbReference type="Google" id="ProtNLM"/>
    </source>
</evidence>
<comment type="caution">
    <text evidence="2">The sequence shown here is derived from an EMBL/GenBank/DDBJ whole genome shotgun (WGS) entry which is preliminary data.</text>
</comment>
<protein>
    <recommendedName>
        <fullName evidence="4">Secreted protein</fullName>
    </recommendedName>
</protein>
<gene>
    <name evidence="2" type="ORF">GGE06_001371</name>
</gene>
<dbReference type="RefSeq" id="WP_184930253.1">
    <property type="nucleotide sequence ID" value="NZ_JACHJY010000002.1"/>
</dbReference>
<keyword evidence="3" id="KW-1185">Reference proteome</keyword>